<dbReference type="OrthoDB" id="1055604at2759"/>
<comment type="caution">
    <text evidence="1">The sequence shown here is derived from an EMBL/GenBank/DDBJ whole genome shotgun (WGS) entry which is preliminary data.</text>
</comment>
<proteinExistence type="predicted"/>
<name>A0A565BSC0_9BRAS</name>
<evidence type="ECO:0000313" key="1">
    <source>
        <dbReference type="EMBL" id="VVB04249.1"/>
    </source>
</evidence>
<gene>
    <name evidence="1" type="ORF">ANE_LOCUS14693</name>
</gene>
<protein>
    <submittedName>
        <fullName evidence="1">Uncharacterized protein</fullName>
    </submittedName>
</protein>
<evidence type="ECO:0000313" key="2">
    <source>
        <dbReference type="Proteomes" id="UP000489600"/>
    </source>
</evidence>
<sequence length="118" mass="13245">MQFIITATRYRNGEVVAFCKLSNSTKVGVNGYVAVSLSTMFKLQDAIGSDKEFRLSSNQDVTTVFFQSSDSLPRARNLSKEIITTSWFEEFGPVRNQNQHSLCWAYVALDLLSAHTVI</sequence>
<organism evidence="1 2">
    <name type="scientific">Arabis nemorensis</name>
    <dbReference type="NCBI Taxonomy" id="586526"/>
    <lineage>
        <taxon>Eukaryota</taxon>
        <taxon>Viridiplantae</taxon>
        <taxon>Streptophyta</taxon>
        <taxon>Embryophyta</taxon>
        <taxon>Tracheophyta</taxon>
        <taxon>Spermatophyta</taxon>
        <taxon>Magnoliopsida</taxon>
        <taxon>eudicotyledons</taxon>
        <taxon>Gunneridae</taxon>
        <taxon>Pentapetalae</taxon>
        <taxon>rosids</taxon>
        <taxon>malvids</taxon>
        <taxon>Brassicales</taxon>
        <taxon>Brassicaceae</taxon>
        <taxon>Arabideae</taxon>
        <taxon>Arabis</taxon>
    </lineage>
</organism>
<dbReference type="AlphaFoldDB" id="A0A565BSC0"/>
<keyword evidence="2" id="KW-1185">Reference proteome</keyword>
<dbReference type="EMBL" id="CABITT030000005">
    <property type="protein sequence ID" value="VVB04249.1"/>
    <property type="molecule type" value="Genomic_DNA"/>
</dbReference>
<reference evidence="1" key="1">
    <citation type="submission" date="2019-07" db="EMBL/GenBank/DDBJ databases">
        <authorList>
            <person name="Dittberner H."/>
        </authorList>
    </citation>
    <scope>NUCLEOTIDE SEQUENCE [LARGE SCALE GENOMIC DNA]</scope>
</reference>
<dbReference type="Proteomes" id="UP000489600">
    <property type="component" value="Unassembled WGS sequence"/>
</dbReference>
<accession>A0A565BSC0</accession>